<keyword evidence="6 10" id="KW-0689">Ribosomal protein</keyword>
<dbReference type="PANTHER" id="PTHR12899">
    <property type="entry name" value="39S RIBOSOMAL PROTEIN L18, MITOCHONDRIAL"/>
    <property type="match status" value="1"/>
</dbReference>
<dbReference type="AlphaFoldDB" id="A0A4D6WVZ9"/>
<keyword evidence="5" id="KW-0694">RNA-binding</keyword>
<dbReference type="HAMAP" id="MF_01337_B">
    <property type="entry name" value="Ribosomal_uL18_B"/>
    <property type="match status" value="1"/>
</dbReference>
<keyword evidence="4" id="KW-0699">rRNA-binding</keyword>
<keyword evidence="7" id="KW-0687">Ribonucleoprotein</keyword>
<evidence type="ECO:0000256" key="9">
    <source>
        <dbReference type="ARBA" id="ARBA00035346"/>
    </source>
</evidence>
<dbReference type="CDD" id="cd00432">
    <property type="entry name" value="Ribosomal_L18_L5e"/>
    <property type="match status" value="1"/>
</dbReference>
<evidence type="ECO:0000256" key="1">
    <source>
        <dbReference type="ARBA" id="ARBA00003898"/>
    </source>
</evidence>
<dbReference type="InterPro" id="IPR005484">
    <property type="entry name" value="Ribosomal_uL18_bac/plant/anim"/>
</dbReference>
<evidence type="ECO:0000256" key="6">
    <source>
        <dbReference type="ARBA" id="ARBA00022980"/>
    </source>
</evidence>
<dbReference type="SUPFAM" id="SSF53137">
    <property type="entry name" value="Translational machinery components"/>
    <property type="match status" value="1"/>
</dbReference>
<evidence type="ECO:0000256" key="8">
    <source>
        <dbReference type="ARBA" id="ARBA00035303"/>
    </source>
</evidence>
<dbReference type="Pfam" id="PF00861">
    <property type="entry name" value="Ribosomal_L18p"/>
    <property type="match status" value="1"/>
</dbReference>
<name>A0A4D6WVZ9_9FLOR</name>
<comment type="subunit">
    <text evidence="3">Part of the 50S ribosomal subunit; contacts the 5S rRNA.</text>
</comment>
<geneLocation type="plastid" evidence="10"/>
<dbReference type="InterPro" id="IPR004389">
    <property type="entry name" value="Ribosomal_uL18_bac-type"/>
</dbReference>
<keyword evidence="10" id="KW-0934">Plastid</keyword>
<evidence type="ECO:0000256" key="4">
    <source>
        <dbReference type="ARBA" id="ARBA00022730"/>
    </source>
</evidence>
<dbReference type="GO" id="GO:0005840">
    <property type="term" value="C:ribosome"/>
    <property type="evidence" value="ECO:0007669"/>
    <property type="project" value="UniProtKB-KW"/>
</dbReference>
<comment type="similarity">
    <text evidence="2">Belongs to the universal ribosomal protein uL18 family.</text>
</comment>
<dbReference type="GO" id="GO:0005737">
    <property type="term" value="C:cytoplasm"/>
    <property type="evidence" value="ECO:0007669"/>
    <property type="project" value="UniProtKB-ARBA"/>
</dbReference>
<sequence>MNKKKIIGTPNRPRLYIFKSNKHIYAQLINDQNNHIVATSSTVSPEIRHNYKEFRNCNKARLVGKDIASKSKAKGFTQIVFDRGNNVYHGQIQVLAESIRLEGIKF</sequence>
<dbReference type="EMBL" id="MK814659">
    <property type="protein sequence ID" value="QCI06778.1"/>
    <property type="molecule type" value="Genomic_DNA"/>
</dbReference>
<dbReference type="GO" id="GO:1990904">
    <property type="term" value="C:ribonucleoprotein complex"/>
    <property type="evidence" value="ECO:0007669"/>
    <property type="project" value="UniProtKB-KW"/>
</dbReference>
<organism evidence="10">
    <name type="scientific">Gayliella sp</name>
    <dbReference type="NCBI Taxonomy" id="2575623"/>
    <lineage>
        <taxon>Eukaryota</taxon>
        <taxon>Rhodophyta</taxon>
        <taxon>Florideophyceae</taxon>
        <taxon>Rhodymeniophycidae</taxon>
        <taxon>Ceramiales</taxon>
        <taxon>Ceramiaceae</taxon>
        <taxon>Gayliella</taxon>
    </lineage>
</organism>
<reference evidence="10" key="1">
    <citation type="journal article" date="2019" name="Mol. Phylogenet. Evol.">
        <title>Morphological evolution and classification of the red algal order Ceramiales inferred using plastid phylogenomics.</title>
        <authorList>
            <person name="Diaz-Tapia P."/>
            <person name="Pasella M.M."/>
            <person name="Verbruggen H."/>
            <person name="Maggs C.A."/>
        </authorList>
    </citation>
    <scope>NUCLEOTIDE SEQUENCE</scope>
</reference>
<protein>
    <recommendedName>
        <fullName evidence="8">Large ribosomal subunit protein uL18c</fullName>
    </recommendedName>
    <alternativeName>
        <fullName evidence="9">50S ribosomal protein L18, chloroplastic</fullName>
    </alternativeName>
</protein>
<evidence type="ECO:0000313" key="10">
    <source>
        <dbReference type="EMBL" id="QCI06778.1"/>
    </source>
</evidence>
<dbReference type="GO" id="GO:0003735">
    <property type="term" value="F:structural constituent of ribosome"/>
    <property type="evidence" value="ECO:0007669"/>
    <property type="project" value="InterPro"/>
</dbReference>
<dbReference type="GO" id="GO:0006412">
    <property type="term" value="P:translation"/>
    <property type="evidence" value="ECO:0007669"/>
    <property type="project" value="InterPro"/>
</dbReference>
<accession>A0A4D6WVZ9</accession>
<gene>
    <name evidence="10" type="primary">rpl18</name>
</gene>
<evidence type="ECO:0000256" key="7">
    <source>
        <dbReference type="ARBA" id="ARBA00023274"/>
    </source>
</evidence>
<evidence type="ECO:0000256" key="3">
    <source>
        <dbReference type="ARBA" id="ARBA00011505"/>
    </source>
</evidence>
<dbReference type="Gene3D" id="3.30.420.100">
    <property type="match status" value="1"/>
</dbReference>
<evidence type="ECO:0000256" key="2">
    <source>
        <dbReference type="ARBA" id="ARBA00007116"/>
    </source>
</evidence>
<dbReference type="InterPro" id="IPR057268">
    <property type="entry name" value="Ribosomal_L18"/>
</dbReference>
<reference evidence="10" key="2">
    <citation type="submission" date="2019-04" db="EMBL/GenBank/DDBJ databases">
        <authorList>
            <person name="Pasella M."/>
        </authorList>
    </citation>
    <scope>NUCLEOTIDE SEQUENCE</scope>
</reference>
<dbReference type="GO" id="GO:0008097">
    <property type="term" value="F:5S rRNA binding"/>
    <property type="evidence" value="ECO:0007669"/>
    <property type="project" value="TreeGrafter"/>
</dbReference>
<dbReference type="NCBIfam" id="TIGR00060">
    <property type="entry name" value="L18_bact"/>
    <property type="match status" value="1"/>
</dbReference>
<proteinExistence type="inferred from homology"/>
<dbReference type="PANTHER" id="PTHR12899:SF3">
    <property type="entry name" value="LARGE RIBOSOMAL SUBUNIT PROTEIN UL18M"/>
    <property type="match status" value="1"/>
</dbReference>
<evidence type="ECO:0000256" key="5">
    <source>
        <dbReference type="ARBA" id="ARBA00022884"/>
    </source>
</evidence>
<comment type="function">
    <text evidence="1">Binds 5S rRNA, forms part of the central protuberance of the 50S subunit.</text>
</comment>